<feature type="domain" description="Restriction endonuclease type II Pab1" evidence="1">
    <location>
        <begin position="123"/>
        <end position="224"/>
    </location>
</feature>
<dbReference type="InterPro" id="IPR018576">
    <property type="entry name" value="Restrct_endonuc_II_Pab1"/>
</dbReference>
<dbReference type="Pfam" id="PF09522">
    <property type="entry name" value="RE_R_Pab1"/>
    <property type="match status" value="1"/>
</dbReference>
<dbReference type="GO" id="GO:0004519">
    <property type="term" value="F:endonuclease activity"/>
    <property type="evidence" value="ECO:0007669"/>
    <property type="project" value="UniProtKB-KW"/>
</dbReference>
<gene>
    <name evidence="2" type="ORF">ENM60_03735</name>
</gene>
<proteinExistence type="predicted"/>
<reference evidence="2" key="1">
    <citation type="journal article" date="2020" name="mSystems">
        <title>Genome- and Community-Level Interaction Insights into Carbon Utilization and Element Cycling Functions of Hydrothermarchaeota in Hydrothermal Sediment.</title>
        <authorList>
            <person name="Zhou Z."/>
            <person name="Liu Y."/>
            <person name="Xu W."/>
            <person name="Pan J."/>
            <person name="Luo Z.H."/>
            <person name="Li M."/>
        </authorList>
    </citation>
    <scope>NUCLEOTIDE SEQUENCE [LARGE SCALE GENOMIC DNA]</scope>
    <source>
        <strain evidence="2">SpSt-110</strain>
    </source>
</reference>
<evidence type="ECO:0000313" key="2">
    <source>
        <dbReference type="EMBL" id="HHP67885.1"/>
    </source>
</evidence>
<name>A0A7J3XZ98_9CREN</name>
<dbReference type="EMBL" id="DRYK01000052">
    <property type="protein sequence ID" value="HHP67885.1"/>
    <property type="molecule type" value="Genomic_DNA"/>
</dbReference>
<keyword evidence="2" id="KW-0540">Nuclease</keyword>
<keyword evidence="2" id="KW-0255">Endonuclease</keyword>
<sequence length="228" mass="27043">MSKTWFKVRPLSEEIQCKFRQQWIECELPITKPTSKARVKRRGIEPIATRKTEITSEDYVEWQISYQSKDKSPIELGIMVKLAYENGMISKEELCRVIRNYGDSKIRPFNEEFRIAREFQRQTYMDFQVIFEKTPILLYNLGDGCYIEVALRHKQKAVGYQPMVYIYIPVKNLHTNRPLIGRKAYEKEVVLWRPEKDHILGLLKAFLIASNDHRNDVKRLIQRIIGDC</sequence>
<protein>
    <submittedName>
        <fullName evidence="2">R.Pab1 family restriction endonuclease</fullName>
    </submittedName>
</protein>
<evidence type="ECO:0000259" key="1">
    <source>
        <dbReference type="Pfam" id="PF09522"/>
    </source>
</evidence>
<organism evidence="2">
    <name type="scientific">Thermogladius calderae</name>
    <dbReference type="NCBI Taxonomy" id="1200300"/>
    <lineage>
        <taxon>Archaea</taxon>
        <taxon>Thermoproteota</taxon>
        <taxon>Thermoprotei</taxon>
        <taxon>Desulfurococcales</taxon>
        <taxon>Desulfurococcaceae</taxon>
        <taxon>Thermogladius</taxon>
    </lineage>
</organism>
<dbReference type="AlphaFoldDB" id="A0A7J3XZ98"/>
<accession>A0A7J3XZ98</accession>
<keyword evidence="2" id="KW-0378">Hydrolase</keyword>
<comment type="caution">
    <text evidence="2">The sequence shown here is derived from an EMBL/GenBank/DDBJ whole genome shotgun (WGS) entry which is preliminary data.</text>
</comment>